<reference evidence="3 4" key="1">
    <citation type="submission" date="2023-02" db="EMBL/GenBank/DDBJ databases">
        <title>LHISI_Scaffold_Assembly.</title>
        <authorList>
            <person name="Stuart O.P."/>
            <person name="Cleave R."/>
            <person name="Magrath M.J.L."/>
            <person name="Mikheyev A.S."/>
        </authorList>
    </citation>
    <scope>NUCLEOTIDE SEQUENCE [LARGE SCALE GENOMIC DNA]</scope>
    <source>
        <strain evidence="3">Daus_M_001</strain>
        <tissue evidence="3">Leg muscle</tissue>
    </source>
</reference>
<dbReference type="EMBL" id="JARBHB010000010">
    <property type="protein sequence ID" value="KAJ8874281.1"/>
    <property type="molecule type" value="Genomic_DNA"/>
</dbReference>
<keyword evidence="1" id="KW-0479">Metal-binding</keyword>
<evidence type="ECO:0000313" key="4">
    <source>
        <dbReference type="Proteomes" id="UP001159363"/>
    </source>
</evidence>
<organism evidence="3 4">
    <name type="scientific">Dryococelus australis</name>
    <dbReference type="NCBI Taxonomy" id="614101"/>
    <lineage>
        <taxon>Eukaryota</taxon>
        <taxon>Metazoa</taxon>
        <taxon>Ecdysozoa</taxon>
        <taxon>Arthropoda</taxon>
        <taxon>Hexapoda</taxon>
        <taxon>Insecta</taxon>
        <taxon>Pterygota</taxon>
        <taxon>Neoptera</taxon>
        <taxon>Polyneoptera</taxon>
        <taxon>Phasmatodea</taxon>
        <taxon>Verophasmatodea</taxon>
        <taxon>Anareolatae</taxon>
        <taxon>Phasmatidae</taxon>
        <taxon>Eurycanthinae</taxon>
        <taxon>Dryococelus</taxon>
    </lineage>
</organism>
<dbReference type="PROSITE" id="PS50158">
    <property type="entry name" value="ZF_CCHC"/>
    <property type="match status" value="1"/>
</dbReference>
<keyword evidence="1" id="KW-0862">Zinc</keyword>
<feature type="domain" description="CCHC-type" evidence="2">
    <location>
        <begin position="75"/>
        <end position="88"/>
    </location>
</feature>
<name>A0ABQ9GQL0_9NEOP</name>
<gene>
    <name evidence="3" type="ORF">PR048_025126</name>
</gene>
<dbReference type="Proteomes" id="UP001159363">
    <property type="component" value="Chromosome 9"/>
</dbReference>
<comment type="caution">
    <text evidence="3">The sequence shown here is derived from an EMBL/GenBank/DDBJ whole genome shotgun (WGS) entry which is preliminary data.</text>
</comment>
<keyword evidence="1" id="KW-0863">Zinc-finger</keyword>
<sequence length="300" mass="33828">MGLPMEKYEGFVRSLERDEKAVSTKLAKAGLLIEEKRMYRDAEVDEISMALSTKRKQTPIPRKNNQLRIQRFWICYACGEKWHIAKNCVHYRDEHKERGKRSADEDEAREINKSEDQVLCVKQPTLKSSQWLLDSGASHHMTPHPELIENMTEETGVVGIADGEPLQIRGRSTVLLQMSEECGGWSIRLSTVLYVPNLSDNLISVSCIEGLGKYICFEKGCAKIIDRQKEETLFKAIRVGNLYHVRTLNAAGTACPKDKSEIEGIGKASRADVTIWHRRLGHCHEGSIVKIPVIGVKGSI</sequence>
<proteinExistence type="predicted"/>
<dbReference type="InterPro" id="IPR054722">
    <property type="entry name" value="PolX-like_BBD"/>
</dbReference>
<evidence type="ECO:0000313" key="3">
    <source>
        <dbReference type="EMBL" id="KAJ8874281.1"/>
    </source>
</evidence>
<keyword evidence="4" id="KW-1185">Reference proteome</keyword>
<accession>A0ABQ9GQL0</accession>
<evidence type="ECO:0000256" key="1">
    <source>
        <dbReference type="PROSITE-ProRule" id="PRU00047"/>
    </source>
</evidence>
<dbReference type="InterPro" id="IPR001878">
    <property type="entry name" value="Znf_CCHC"/>
</dbReference>
<protein>
    <recommendedName>
        <fullName evidence="2">CCHC-type domain-containing protein</fullName>
    </recommendedName>
</protein>
<evidence type="ECO:0000259" key="2">
    <source>
        <dbReference type="PROSITE" id="PS50158"/>
    </source>
</evidence>
<dbReference type="Pfam" id="PF22936">
    <property type="entry name" value="Pol_BBD"/>
    <property type="match status" value="1"/>
</dbReference>